<accession>A0A9W3BEI7</accession>
<proteinExistence type="predicted"/>
<dbReference type="RefSeq" id="XP_055897999.1">
    <property type="nucleotide sequence ID" value="XM_056042024.1"/>
</dbReference>
<reference evidence="2" key="1">
    <citation type="submission" date="2025-08" db="UniProtKB">
        <authorList>
            <consortium name="RefSeq"/>
        </authorList>
    </citation>
    <scope>IDENTIFICATION</scope>
</reference>
<gene>
    <name evidence="2" type="primary">LOC106060441</name>
</gene>
<keyword evidence="1" id="KW-1185">Reference proteome</keyword>
<protein>
    <submittedName>
        <fullName evidence="2">Uncharacterized protein LOC106060441 isoform X1</fullName>
    </submittedName>
</protein>
<evidence type="ECO:0000313" key="1">
    <source>
        <dbReference type="Proteomes" id="UP001165740"/>
    </source>
</evidence>
<dbReference type="GeneID" id="106060441"/>
<evidence type="ECO:0000313" key="2">
    <source>
        <dbReference type="RefSeq" id="XP_055897999.1"/>
    </source>
</evidence>
<dbReference type="Proteomes" id="UP001165740">
    <property type="component" value="Chromosome 9"/>
</dbReference>
<dbReference type="AlphaFoldDB" id="A0A9W3BEI7"/>
<sequence length="116" mass="13451">MVTQINISLSSKMDRYIEKAYTENKYILVEKIRKHCLKHNKPEKSKSELVNKLDKAIKNAASDSDCSWKTASRDEKKKELKKIYKDAVREVKMSIDSSNEFYDSDNSVASLDLSVW</sequence>
<name>A0A9W3BEI7_BIOGL</name>
<organism evidence="1 2">
    <name type="scientific">Biomphalaria glabrata</name>
    <name type="common">Bloodfluke planorb</name>
    <name type="synonym">Freshwater snail</name>
    <dbReference type="NCBI Taxonomy" id="6526"/>
    <lineage>
        <taxon>Eukaryota</taxon>
        <taxon>Metazoa</taxon>
        <taxon>Spiralia</taxon>
        <taxon>Lophotrochozoa</taxon>
        <taxon>Mollusca</taxon>
        <taxon>Gastropoda</taxon>
        <taxon>Heterobranchia</taxon>
        <taxon>Euthyneura</taxon>
        <taxon>Panpulmonata</taxon>
        <taxon>Hygrophila</taxon>
        <taxon>Lymnaeoidea</taxon>
        <taxon>Planorbidae</taxon>
        <taxon>Biomphalaria</taxon>
    </lineage>
</organism>